<keyword evidence="2" id="KW-1185">Reference proteome</keyword>
<comment type="caution">
    <text evidence="1">The sequence shown here is derived from an EMBL/GenBank/DDBJ whole genome shotgun (WGS) entry which is preliminary data.</text>
</comment>
<dbReference type="Proteomes" id="UP001319846">
    <property type="component" value="Unassembled WGS sequence"/>
</dbReference>
<sequence length="331" mass="39080">MSKYFRAENYYAKTSYKPTKRVSWEQSNLDVGNINALRLSWYRRTQDNGASDEYGYNNIEISERWENKRLSLNVEDDDIFRAINVHYDNDRIMPPNYNFFSKILFIAMAFGKVGFYVFTATFFFVLLVLISSWLFGGKSSEYLMSAVKSSFLFSFSIVFFSLLLWKGGRLLENKFPDIVYAMRNKPLWQLNRKNGLFIIYDPKKAWEERLSAPFYEFDAYLESSPDTQGSPTYSLMLYHPETGVRQKLDAQFPPTNMPGELVAAWQFIQRYMDVSQPLPDVPALEIHRHKDPTTAAVDKRKGRNPRYWRDMTEAEVEKIQEEKYRKNIRLR</sequence>
<organism evidence="1 2">
    <name type="scientific">Vreelandella aquamarina</name>
    <dbReference type="NCBI Taxonomy" id="77097"/>
    <lineage>
        <taxon>Bacteria</taxon>
        <taxon>Pseudomonadati</taxon>
        <taxon>Pseudomonadota</taxon>
        <taxon>Gammaproteobacteria</taxon>
        <taxon>Oceanospirillales</taxon>
        <taxon>Halomonadaceae</taxon>
        <taxon>Vreelandella</taxon>
    </lineage>
</organism>
<accession>A0ACC5VXY5</accession>
<evidence type="ECO:0000313" key="2">
    <source>
        <dbReference type="Proteomes" id="UP001319846"/>
    </source>
</evidence>
<proteinExistence type="predicted"/>
<name>A0ACC5VXY5_9GAMM</name>
<gene>
    <name evidence="1" type="ORF">HW452_14475</name>
</gene>
<reference evidence="1" key="1">
    <citation type="submission" date="2020-06" db="EMBL/GenBank/DDBJ databases">
        <title>Whole Genome Sequence of Halomonas aquamarina MB598.</title>
        <authorList>
            <person name="Pervaiz M."/>
            <person name="Fariq A."/>
            <person name="Yasmin A."/>
            <person name="Welch M."/>
        </authorList>
    </citation>
    <scope>NUCLEOTIDE SEQUENCE</scope>
    <source>
        <strain evidence="1">MB598</strain>
    </source>
</reference>
<evidence type="ECO:0000313" key="1">
    <source>
        <dbReference type="EMBL" id="MBZ5488730.1"/>
    </source>
</evidence>
<protein>
    <submittedName>
        <fullName evidence="1">Uncharacterized protein</fullName>
    </submittedName>
</protein>
<dbReference type="EMBL" id="JABYQT010000010">
    <property type="protein sequence ID" value="MBZ5488730.1"/>
    <property type="molecule type" value="Genomic_DNA"/>
</dbReference>